<evidence type="ECO:0000313" key="4">
    <source>
        <dbReference type="EMBL" id="RHC54976.1"/>
    </source>
</evidence>
<dbReference type="InterPro" id="IPR001647">
    <property type="entry name" value="HTH_TetR"/>
</dbReference>
<sequence>MDNTEAKKRILETVVSAMQENQDIGKLTNRQIAEKAGVNSALINYYFKSKDNLLIEAVNICMGNLFENIIQKTSKEIDPLLRLESMIKEIVCLGYNHYPLAKITVANELNGGGIITNKMIQPVLKEIFKQSKDEYEIKILAAQILLPVQVIFLNASAYQKYLQCDIKNVMVEQEKLIDIIFKNLSLEMGGAC</sequence>
<keyword evidence="1 2" id="KW-0238">DNA-binding</keyword>
<dbReference type="PROSITE" id="PS50977">
    <property type="entry name" value="HTH_TETR_2"/>
    <property type="match status" value="1"/>
</dbReference>
<dbReference type="EMBL" id="QSHZ01000017">
    <property type="protein sequence ID" value="RHC54976.1"/>
    <property type="molecule type" value="Genomic_DNA"/>
</dbReference>
<proteinExistence type="predicted"/>
<feature type="DNA-binding region" description="H-T-H motif" evidence="2">
    <location>
        <begin position="28"/>
        <end position="47"/>
    </location>
</feature>
<dbReference type="AlphaFoldDB" id="A0A414ATU2"/>
<dbReference type="Gene3D" id="1.10.357.10">
    <property type="entry name" value="Tetracycline Repressor, domain 2"/>
    <property type="match status" value="1"/>
</dbReference>
<feature type="domain" description="HTH tetR-type" evidence="3">
    <location>
        <begin position="4"/>
        <end position="65"/>
    </location>
</feature>
<dbReference type="GO" id="GO:0003677">
    <property type="term" value="F:DNA binding"/>
    <property type="evidence" value="ECO:0007669"/>
    <property type="project" value="UniProtKB-UniRule"/>
</dbReference>
<evidence type="ECO:0000313" key="5">
    <source>
        <dbReference type="Proteomes" id="UP000283975"/>
    </source>
</evidence>
<accession>A0A414ATU2</accession>
<evidence type="ECO:0000256" key="2">
    <source>
        <dbReference type="PROSITE-ProRule" id="PRU00335"/>
    </source>
</evidence>
<gene>
    <name evidence="4" type="ORF">DW839_16395</name>
</gene>
<protein>
    <submittedName>
        <fullName evidence="4">TetR/AcrR family transcriptional regulator</fullName>
    </submittedName>
</protein>
<name>A0A414ATU2_9FIRM</name>
<dbReference type="Proteomes" id="UP000283975">
    <property type="component" value="Unassembled WGS sequence"/>
</dbReference>
<evidence type="ECO:0000259" key="3">
    <source>
        <dbReference type="PROSITE" id="PS50977"/>
    </source>
</evidence>
<dbReference type="InterPro" id="IPR009057">
    <property type="entry name" value="Homeodomain-like_sf"/>
</dbReference>
<comment type="caution">
    <text evidence="4">The sequence shown here is derived from an EMBL/GenBank/DDBJ whole genome shotgun (WGS) entry which is preliminary data.</text>
</comment>
<dbReference type="SUPFAM" id="SSF46689">
    <property type="entry name" value="Homeodomain-like"/>
    <property type="match status" value="1"/>
</dbReference>
<reference evidence="4 5" key="1">
    <citation type="submission" date="2018-08" db="EMBL/GenBank/DDBJ databases">
        <title>A genome reference for cultivated species of the human gut microbiota.</title>
        <authorList>
            <person name="Zou Y."/>
            <person name="Xue W."/>
            <person name="Luo G."/>
        </authorList>
    </citation>
    <scope>NUCLEOTIDE SEQUENCE [LARGE SCALE GENOMIC DNA]</scope>
    <source>
        <strain evidence="4 5">AM35-14</strain>
    </source>
</reference>
<organism evidence="4 5">
    <name type="scientific">Enterocloster bolteae</name>
    <dbReference type="NCBI Taxonomy" id="208479"/>
    <lineage>
        <taxon>Bacteria</taxon>
        <taxon>Bacillati</taxon>
        <taxon>Bacillota</taxon>
        <taxon>Clostridia</taxon>
        <taxon>Lachnospirales</taxon>
        <taxon>Lachnospiraceae</taxon>
        <taxon>Enterocloster</taxon>
    </lineage>
</organism>
<dbReference type="Pfam" id="PF00440">
    <property type="entry name" value="TetR_N"/>
    <property type="match status" value="1"/>
</dbReference>
<evidence type="ECO:0000256" key="1">
    <source>
        <dbReference type="ARBA" id="ARBA00023125"/>
    </source>
</evidence>